<reference evidence="2" key="1">
    <citation type="journal article" date="2015" name="PLoS Genet.">
        <title>Genome Sequence and Transcriptome Analyses of Chrysochromulina tobin: Metabolic Tools for Enhanced Algal Fitness in the Prominent Order Prymnesiales (Haptophyceae).</title>
        <authorList>
            <person name="Hovde B.T."/>
            <person name="Deodato C.R."/>
            <person name="Hunsperger H.M."/>
            <person name="Ryken S.A."/>
            <person name="Yost W."/>
            <person name="Jha R.K."/>
            <person name="Patterson J."/>
            <person name="Monnat R.J. Jr."/>
            <person name="Barlow S.B."/>
            <person name="Starkenburg S.R."/>
            <person name="Cattolico R.A."/>
        </authorList>
    </citation>
    <scope>NUCLEOTIDE SEQUENCE</scope>
    <source>
        <strain evidence="2">CCMP291</strain>
    </source>
</reference>
<organism evidence="1 2">
    <name type="scientific">Chrysochromulina tobinii</name>
    <dbReference type="NCBI Taxonomy" id="1460289"/>
    <lineage>
        <taxon>Eukaryota</taxon>
        <taxon>Haptista</taxon>
        <taxon>Haptophyta</taxon>
        <taxon>Prymnesiophyceae</taxon>
        <taxon>Prymnesiales</taxon>
        <taxon>Chrysochromulinaceae</taxon>
        <taxon>Chrysochromulina</taxon>
    </lineage>
</organism>
<dbReference type="EMBL" id="JWZX01000749">
    <property type="protein sequence ID" value="KOO35790.1"/>
    <property type="molecule type" value="Genomic_DNA"/>
</dbReference>
<sequence length="59" mass="6315">MDRRRTVSAPSISVSAVTVNGQLCLTVQYATPIWPDEKAEAYADDLVAMLEMMAKGAAA</sequence>
<evidence type="ECO:0008006" key="3">
    <source>
        <dbReference type="Google" id="ProtNLM"/>
    </source>
</evidence>
<dbReference type="AlphaFoldDB" id="A0A0M0KAD4"/>
<comment type="caution">
    <text evidence="1">The sequence shown here is derived from an EMBL/GenBank/DDBJ whole genome shotgun (WGS) entry which is preliminary data.</text>
</comment>
<evidence type="ECO:0000313" key="2">
    <source>
        <dbReference type="Proteomes" id="UP000037460"/>
    </source>
</evidence>
<dbReference type="Proteomes" id="UP000037460">
    <property type="component" value="Unassembled WGS sequence"/>
</dbReference>
<proteinExistence type="predicted"/>
<gene>
    <name evidence="1" type="ORF">Ctob_015516</name>
</gene>
<dbReference type="OrthoDB" id="342498at2759"/>
<name>A0A0M0KAD4_9EUKA</name>
<evidence type="ECO:0000313" key="1">
    <source>
        <dbReference type="EMBL" id="KOO35790.1"/>
    </source>
</evidence>
<accession>A0A0M0KAD4</accession>
<keyword evidence="2" id="KW-1185">Reference proteome</keyword>
<protein>
    <recommendedName>
        <fullName evidence="3">O-acyltransferase WSD1 C-terminal domain-containing protein</fullName>
    </recommendedName>
</protein>